<dbReference type="Proteomes" id="UP000031056">
    <property type="component" value="Unassembled WGS sequence"/>
</dbReference>
<dbReference type="RefSeq" id="XP_014564638.1">
    <property type="nucleotide sequence ID" value="XM_014709152.1"/>
</dbReference>
<comment type="caution">
    <text evidence="2">The sequence shown here is derived from an EMBL/GenBank/DDBJ whole genome shotgun (WGS) entry which is preliminary data.</text>
</comment>
<sequence>MVTNSNDIKQLIRSITMPKLPSIVGASILVLMMIMMMFYNMLSATYAKYVKIATWMISILVPIVVIISNMISSSRKNNTKLTDKIYDNAMPIICSISMIPVVVVDLIYDQMILQQDLLNMLIFTLILISVMEYIFTDRKKTGQEINAARYKLKRYSNLAMSTLLVYCCSLEIFHVAKLSRGNSRENGWILSLVYTFAIGLLLFFMKYVVYRILLRSTKDIDYKESTDSESNNDIMGTIQIVDMVNKEDCINRSNRIISSIWIGLIISILTGRAINIYYNSSMFEMIEEE</sequence>
<feature type="transmembrane region" description="Helical" evidence="1">
    <location>
        <begin position="20"/>
        <end position="40"/>
    </location>
</feature>
<evidence type="ECO:0008006" key="4">
    <source>
        <dbReference type="Google" id="ProtNLM"/>
    </source>
</evidence>
<dbReference type="InParanoid" id="A0A0B2UHN4"/>
<feature type="transmembrane region" description="Helical" evidence="1">
    <location>
        <begin position="52"/>
        <end position="71"/>
    </location>
</feature>
<keyword evidence="1" id="KW-0472">Membrane</keyword>
<dbReference type="EMBL" id="JOKQ01000001">
    <property type="protein sequence ID" value="KHN70596.1"/>
    <property type="molecule type" value="Genomic_DNA"/>
</dbReference>
<feature type="transmembrane region" description="Helical" evidence="1">
    <location>
        <begin position="256"/>
        <end position="278"/>
    </location>
</feature>
<accession>A0A0B2UHN4</accession>
<evidence type="ECO:0000313" key="3">
    <source>
        <dbReference type="Proteomes" id="UP000031056"/>
    </source>
</evidence>
<dbReference type="HOGENOM" id="CLU_963454_0_0_1"/>
<keyword evidence="1" id="KW-0812">Transmembrane</keyword>
<evidence type="ECO:0000256" key="1">
    <source>
        <dbReference type="SAM" id="Phobius"/>
    </source>
</evidence>
<dbReference type="VEuPathDB" id="MicrosporidiaDB:M896_012520"/>
<organism evidence="2 3">
    <name type="scientific">Ordospora colligata OC4</name>
    <dbReference type="NCBI Taxonomy" id="1354746"/>
    <lineage>
        <taxon>Eukaryota</taxon>
        <taxon>Fungi</taxon>
        <taxon>Fungi incertae sedis</taxon>
        <taxon>Microsporidia</taxon>
        <taxon>Ordosporidae</taxon>
        <taxon>Ordospora</taxon>
    </lineage>
</organism>
<dbReference type="AlphaFoldDB" id="A0A0B2UHN4"/>
<name>A0A0B2UHN4_9MICR</name>
<dbReference type="GeneID" id="26261095"/>
<feature type="transmembrane region" description="Helical" evidence="1">
    <location>
        <begin position="155"/>
        <end position="176"/>
    </location>
</feature>
<protein>
    <recommendedName>
        <fullName evidence="4">Transmembrane protein</fullName>
    </recommendedName>
</protein>
<proteinExistence type="predicted"/>
<feature type="transmembrane region" description="Helical" evidence="1">
    <location>
        <begin position="188"/>
        <end position="209"/>
    </location>
</feature>
<evidence type="ECO:0000313" key="2">
    <source>
        <dbReference type="EMBL" id="KHN70596.1"/>
    </source>
</evidence>
<gene>
    <name evidence="2" type="ORF">M896_012520</name>
</gene>
<keyword evidence="3" id="KW-1185">Reference proteome</keyword>
<keyword evidence="1" id="KW-1133">Transmembrane helix</keyword>
<feature type="transmembrane region" description="Helical" evidence="1">
    <location>
        <begin position="92"/>
        <end position="111"/>
    </location>
</feature>
<feature type="transmembrane region" description="Helical" evidence="1">
    <location>
        <begin position="117"/>
        <end position="135"/>
    </location>
</feature>
<reference evidence="2 3" key="1">
    <citation type="journal article" date="2014" name="MBio">
        <title>The Ordospora colligata genome; evolution of extreme reduction in microsporidia and host-to-parasite horizontal gene transfer.</title>
        <authorList>
            <person name="Pombert J.-F."/>
            <person name="Haag K.L."/>
            <person name="Beidas S."/>
            <person name="Ebert D."/>
            <person name="Keeling P.J."/>
        </authorList>
    </citation>
    <scope>NUCLEOTIDE SEQUENCE [LARGE SCALE GENOMIC DNA]</scope>
    <source>
        <strain evidence="2 3">OC4</strain>
    </source>
</reference>